<comment type="caution">
    <text evidence="15">The sequence shown here is derived from an EMBL/GenBank/DDBJ whole genome shotgun (WGS) entry which is preliminary data.</text>
</comment>
<keyword evidence="2" id="KW-0540">Nuclease</keyword>
<protein>
    <submittedName>
        <fullName evidence="15">ATP-dependent nuclease subunit B</fullName>
    </submittedName>
</protein>
<dbReference type="RefSeq" id="WP_006440785.1">
    <property type="nucleotide sequence ID" value="NZ_DS995359.1"/>
</dbReference>
<name>B6G1B7_PEPHT</name>
<feature type="domain" description="UvrD-like helicase C-terminal" evidence="14">
    <location>
        <begin position="280"/>
        <end position="569"/>
    </location>
</feature>
<dbReference type="PANTHER" id="PTHR30591:SF1">
    <property type="entry name" value="RECBCD ENZYME SUBUNIT RECC"/>
    <property type="match status" value="1"/>
</dbReference>
<reference evidence="15 16" key="2">
    <citation type="submission" date="2008-10" db="EMBL/GenBank/DDBJ databases">
        <title>Draft genome sequence of Clostridium hiranonis (DSM 13275).</title>
        <authorList>
            <person name="Sudarsanam P."/>
            <person name="Ley R."/>
            <person name="Guruge J."/>
            <person name="Turnbaugh P.J."/>
            <person name="Mahowald M."/>
            <person name="Liep D."/>
            <person name="Gordon J."/>
        </authorList>
    </citation>
    <scope>NUCLEOTIDE SEQUENCE [LARGE SCALE GENOMIC DNA]</scope>
    <source>
        <strain evidence="15 16">DSM 13275</strain>
    </source>
</reference>
<evidence type="ECO:0000256" key="8">
    <source>
        <dbReference type="ARBA" id="ARBA00022839"/>
    </source>
</evidence>
<evidence type="ECO:0000256" key="11">
    <source>
        <dbReference type="ARBA" id="ARBA00023014"/>
    </source>
</evidence>
<keyword evidence="16" id="KW-1185">Reference proteome</keyword>
<dbReference type="Pfam" id="PF12705">
    <property type="entry name" value="PDDEXK_1"/>
    <property type="match status" value="1"/>
</dbReference>
<sequence length="1158" mass="134946">MGVRFILGRSGCGKTEYMLNEIKQKAVLEEEKSPIIILIPEQYTYEMEKRVSNMFASGAKDKYMRVRPMGLKTLSDLVFSYCGNLSKVGINAAGKAIITHNSIEAVSKDLELFSKSYAQPGFTTAISDMISELKQFMITPDRLDEIIGESGDTLPENLIMKLKDIAKIYREFEKKLHEDYVDMHDRVVMLTEKIAECSFLDDMDLYIDGYTSFTPNQYELLKELMKKAKSTTFLFTMDSPFKTGYADYFASTRNTYNRIKDICEKEGIKVEKDVNLCNENIKRFIGNEELQHLERYYNSYPYSIYQKKTEKIRIREYSNLYNEVEEVAKEIANDIIDGRYRYKDITIAARNIDSYESLVKSIFSEYKIPFYINKKSEAKNNPIITMIISVLEMKKRRYGYETMFRYLKSGLLDFTEDEISLLENYVIANGISGNKWFEDVWEYRLPNSFYEYEESEEELETKKRINDIKNRVIAPIKRFDEKLSSKNRKTVEDICRYLYEFLEDINIFEKIENTIDILREKGMLESAARYSQVWNTVSDLLDQLVEIMGDEKISLERFIRIVNIALDEYELKTIPPSIDQVTVTEVDRMNNPNTKHLYLIGTVDGVFPMPSKENGLLSDSDRGKLSDMNVELDKDSRKRVFEEQFLVYKAITATSDKLTVSYPIADSEGKTQRASIIISRIKKLFKYVDIKSYFLEGVYEEEDLKEVNSKIPTFNTMVDKIKEAADKDFENGISDIWKDTYEYYLNDDRYNDITKRIVEGIDFTNQFEYVDEDKIKELYNSKTISVSRLEKYASCPFAYFIEYGMKAKDRKEYLFTAPDVGSFVHKVIENYSKTMHKDGITWHEVDDKYIELRVSEMVDELIAKIPGFILESSPKYKYLAHRLKVLITVSIKIIADQIKQGRFEPDDYEVEFGKKRKYPSIQVEYKENEIVELIGKIDRIDKYINEENKEFVRIVDYKWGKNDINLNDVYYGLQLQLLVYMDAILEGGEIPDNIPIKPAAMLYSRMDNPIISRSTLVDDEEVKRRIIESFKMKGMIIKDLDILSYMDKALEEPKSSSKIIKAARNKDGSLSKGTAGVTDEQFEIIRAYIKKSIKDLCSDMMSGNIKIEPKKSNDKDSCRFCSYSSICQFDTALKNNCYKVIPNRTSDDVIKMMEGDVK</sequence>
<dbReference type="GO" id="GO:0046872">
    <property type="term" value="F:metal ion binding"/>
    <property type="evidence" value="ECO:0007669"/>
    <property type="project" value="UniProtKB-KW"/>
</dbReference>
<dbReference type="GO" id="GO:0004527">
    <property type="term" value="F:exonuclease activity"/>
    <property type="evidence" value="ECO:0007669"/>
    <property type="project" value="UniProtKB-KW"/>
</dbReference>
<evidence type="ECO:0000313" key="15">
    <source>
        <dbReference type="EMBL" id="EEA84435.1"/>
    </source>
</evidence>
<evidence type="ECO:0000256" key="3">
    <source>
        <dbReference type="ARBA" id="ARBA00022723"/>
    </source>
</evidence>
<dbReference type="EMBL" id="ABWP01000072">
    <property type="protein sequence ID" value="EEA84435.1"/>
    <property type="molecule type" value="Genomic_DNA"/>
</dbReference>
<evidence type="ECO:0000256" key="4">
    <source>
        <dbReference type="ARBA" id="ARBA00022741"/>
    </source>
</evidence>
<dbReference type="GO" id="GO:0005524">
    <property type="term" value="F:ATP binding"/>
    <property type="evidence" value="ECO:0007669"/>
    <property type="project" value="UniProtKB-KW"/>
</dbReference>
<keyword evidence="11" id="KW-0411">Iron-sulfur</keyword>
<evidence type="ECO:0000256" key="2">
    <source>
        <dbReference type="ARBA" id="ARBA00022722"/>
    </source>
</evidence>
<keyword evidence="3" id="KW-0479">Metal-binding</keyword>
<dbReference type="GO" id="GO:0000724">
    <property type="term" value="P:double-strand break repair via homologous recombination"/>
    <property type="evidence" value="ECO:0007669"/>
    <property type="project" value="InterPro"/>
</dbReference>
<dbReference type="InterPro" id="IPR027417">
    <property type="entry name" value="P-loop_NTPase"/>
</dbReference>
<evidence type="ECO:0000256" key="9">
    <source>
        <dbReference type="ARBA" id="ARBA00022840"/>
    </source>
</evidence>
<dbReference type="GO" id="GO:0051539">
    <property type="term" value="F:4 iron, 4 sulfur cluster binding"/>
    <property type="evidence" value="ECO:0007669"/>
    <property type="project" value="UniProtKB-KW"/>
</dbReference>
<reference evidence="15 16" key="1">
    <citation type="submission" date="2008-09" db="EMBL/GenBank/DDBJ databases">
        <authorList>
            <person name="Fulton L."/>
            <person name="Clifton S."/>
            <person name="Fulton B."/>
            <person name="Xu J."/>
            <person name="Minx P."/>
            <person name="Pepin K.H."/>
            <person name="Johnson M."/>
            <person name="Thiruvilangam P."/>
            <person name="Bhonagiri V."/>
            <person name="Nash W.E."/>
            <person name="Mardis E.R."/>
            <person name="Wilson R.K."/>
        </authorList>
    </citation>
    <scope>NUCLEOTIDE SEQUENCE [LARGE SCALE GENOMIC DNA]</scope>
    <source>
        <strain evidence="15 16">DSM 13275</strain>
    </source>
</reference>
<keyword evidence="1" id="KW-0004">4Fe-4S</keyword>
<dbReference type="InterPro" id="IPR038726">
    <property type="entry name" value="PDDEXK_AddAB-type"/>
</dbReference>
<evidence type="ECO:0000256" key="12">
    <source>
        <dbReference type="ARBA" id="ARBA00023125"/>
    </source>
</evidence>
<evidence type="ECO:0000259" key="14">
    <source>
        <dbReference type="PROSITE" id="PS51217"/>
    </source>
</evidence>
<keyword evidence="9" id="KW-0067">ATP-binding</keyword>
<dbReference type="Pfam" id="PF21445">
    <property type="entry name" value="ADDB_N"/>
    <property type="match status" value="1"/>
</dbReference>
<keyword evidence="6" id="KW-0378">Hydrolase</keyword>
<dbReference type="HOGENOM" id="CLU_007838_0_0_9"/>
<dbReference type="OrthoDB" id="9758506at2"/>
<dbReference type="Gene3D" id="3.90.320.10">
    <property type="match status" value="1"/>
</dbReference>
<dbReference type="Proteomes" id="UP000003178">
    <property type="component" value="Unassembled WGS sequence"/>
</dbReference>
<evidence type="ECO:0000256" key="7">
    <source>
        <dbReference type="ARBA" id="ARBA00022806"/>
    </source>
</evidence>
<keyword evidence="13" id="KW-0234">DNA repair</keyword>
<dbReference type="Gene3D" id="3.40.50.300">
    <property type="entry name" value="P-loop containing nucleotide triphosphate hydrolases"/>
    <property type="match status" value="4"/>
</dbReference>
<dbReference type="SUPFAM" id="SSF52540">
    <property type="entry name" value="P-loop containing nucleoside triphosphate hydrolases"/>
    <property type="match status" value="2"/>
</dbReference>
<keyword evidence="8" id="KW-0269">Exonuclease</keyword>
<dbReference type="InterPro" id="IPR049035">
    <property type="entry name" value="ADDB_N"/>
</dbReference>
<evidence type="ECO:0000256" key="1">
    <source>
        <dbReference type="ARBA" id="ARBA00022485"/>
    </source>
</evidence>
<evidence type="ECO:0000256" key="5">
    <source>
        <dbReference type="ARBA" id="ARBA00022763"/>
    </source>
</evidence>
<keyword evidence="5" id="KW-0227">DNA damage</keyword>
<dbReference type="eggNOG" id="COG3857">
    <property type="taxonomic scope" value="Bacteria"/>
</dbReference>
<proteinExistence type="predicted"/>
<dbReference type="AlphaFoldDB" id="B6G1B7"/>
<dbReference type="GO" id="GO:0004386">
    <property type="term" value="F:helicase activity"/>
    <property type="evidence" value="ECO:0007669"/>
    <property type="project" value="UniProtKB-KW"/>
</dbReference>
<keyword evidence="10" id="KW-0408">Iron</keyword>
<keyword evidence="7" id="KW-0347">Helicase</keyword>
<keyword evidence="12" id="KW-0238">DNA-binding</keyword>
<keyword evidence="4" id="KW-0547">Nucleotide-binding</keyword>
<evidence type="ECO:0000313" key="16">
    <source>
        <dbReference type="Proteomes" id="UP000003178"/>
    </source>
</evidence>
<dbReference type="InterPro" id="IPR011604">
    <property type="entry name" value="PDDEXK-like_dom_sf"/>
</dbReference>
<dbReference type="InterPro" id="IPR014017">
    <property type="entry name" value="DNA_helicase_UvrD-like_C"/>
</dbReference>
<accession>B6G1B7</accession>
<dbReference type="GO" id="GO:0003677">
    <property type="term" value="F:DNA binding"/>
    <property type="evidence" value="ECO:0007669"/>
    <property type="project" value="UniProtKB-KW"/>
</dbReference>
<evidence type="ECO:0000256" key="13">
    <source>
        <dbReference type="ARBA" id="ARBA00023204"/>
    </source>
</evidence>
<dbReference type="STRING" id="500633.CLOHIR_01923"/>
<dbReference type="PANTHER" id="PTHR30591">
    <property type="entry name" value="RECBCD ENZYME SUBUNIT RECC"/>
    <property type="match status" value="1"/>
</dbReference>
<dbReference type="PROSITE" id="PS51217">
    <property type="entry name" value="UVRD_HELICASE_CTER"/>
    <property type="match status" value="1"/>
</dbReference>
<evidence type="ECO:0000256" key="10">
    <source>
        <dbReference type="ARBA" id="ARBA00023004"/>
    </source>
</evidence>
<organism evidence="15 16">
    <name type="scientific">Peptacetobacter hiranonis (strain DSM 13275 / JCM 10541 / KCTC 15199 / TO-931)</name>
    <name type="common">Clostridium hiranonis</name>
    <dbReference type="NCBI Taxonomy" id="500633"/>
    <lineage>
        <taxon>Bacteria</taxon>
        <taxon>Bacillati</taxon>
        <taxon>Bacillota</taxon>
        <taxon>Clostridia</taxon>
        <taxon>Peptostreptococcales</taxon>
        <taxon>Peptostreptococcaceae</taxon>
        <taxon>Peptacetobacter</taxon>
    </lineage>
</organism>
<gene>
    <name evidence="15" type="primary">addB</name>
    <name evidence="15" type="ORF">CLOHIR_01923</name>
</gene>
<dbReference type="NCBIfam" id="TIGR02773">
    <property type="entry name" value="addB_Gpos"/>
    <property type="match status" value="1"/>
</dbReference>
<evidence type="ECO:0000256" key="6">
    <source>
        <dbReference type="ARBA" id="ARBA00022801"/>
    </source>
</evidence>
<dbReference type="InterPro" id="IPR014140">
    <property type="entry name" value="DNA_helicase_suAddB"/>
</dbReference>